<evidence type="ECO:0000313" key="1">
    <source>
        <dbReference type="EMBL" id="EED19976.1"/>
    </source>
</evidence>
<dbReference type="AlphaFoldDB" id="B8M814"/>
<dbReference type="CDD" id="cd00408">
    <property type="entry name" value="DHDPS-like"/>
    <property type="match status" value="1"/>
</dbReference>
<evidence type="ECO:0000313" key="2">
    <source>
        <dbReference type="Proteomes" id="UP000001745"/>
    </source>
</evidence>
<reference evidence="2" key="1">
    <citation type="journal article" date="2015" name="Genome Announc.">
        <title>Genome sequence of the AIDS-associated pathogen Penicillium marneffei (ATCC18224) and its near taxonomic relative Talaromyces stipitatus (ATCC10500).</title>
        <authorList>
            <person name="Nierman W.C."/>
            <person name="Fedorova-Abrams N.D."/>
            <person name="Andrianopoulos A."/>
        </authorList>
    </citation>
    <scope>NUCLEOTIDE SEQUENCE [LARGE SCALE GENOMIC DNA]</scope>
    <source>
        <strain evidence="2">ATCC 10500 / CBS 375.48 / QM 6759 / NRRL 1006</strain>
    </source>
</reference>
<dbReference type="InterPro" id="IPR013785">
    <property type="entry name" value="Aldolase_TIM"/>
</dbReference>
<dbReference type="OMA" id="QAIKLSM"/>
<dbReference type="GO" id="GO:0008840">
    <property type="term" value="F:4-hydroxy-tetrahydrodipicolinate synthase activity"/>
    <property type="evidence" value="ECO:0007669"/>
    <property type="project" value="TreeGrafter"/>
</dbReference>
<dbReference type="Gene3D" id="3.20.20.70">
    <property type="entry name" value="Aldolase class I"/>
    <property type="match status" value="1"/>
</dbReference>
<dbReference type="PANTHER" id="PTHR12128">
    <property type="entry name" value="DIHYDRODIPICOLINATE SYNTHASE"/>
    <property type="match status" value="1"/>
</dbReference>
<dbReference type="GeneID" id="8099845"/>
<dbReference type="EMBL" id="EQ962654">
    <property type="protein sequence ID" value="EED19976.1"/>
    <property type="molecule type" value="Genomic_DNA"/>
</dbReference>
<dbReference type="STRING" id="441959.B8M814"/>
<sequence>MHAYWRVLIFPPINRTPLETCNAEILISGNEFSLVKETRLDKMPERTPLRPGVYCPTVTFFHPDTENLDIPSIRKHAVRLAKAGLVGLVTMGSNGEAVHLTREERKTVTRETRAALDEAGYKNVPIIAGASEQSVRGTVDLAKECAEAGAEYVLIVPPSYYRYAVGNDDSIYEFFTAVADQSPLPVILYNYPGAVAGIDMDSDLIIRISQHPNVVGTKFTCANTGKLTRVARALDAITPKSPFPTKPVGPITKTAANHPYIAFGGIADFTLQTLISGGSAIIVGGANVIPRTCVQIFNLWSEGKIAEAYELQKVLSDGDWALTKVAIPGTKQAIQLFYGYGGYPRRPLSRLSEASVKSLESKLQEVMQVESSLPDFA</sequence>
<dbReference type="VEuPathDB" id="FungiDB:TSTA_032320"/>
<protein>
    <submittedName>
        <fullName evidence="1">Dihydrodipicolinate synthetase family protein</fullName>
    </submittedName>
</protein>
<accession>B8M814</accession>
<keyword evidence="2" id="KW-1185">Reference proteome</keyword>
<dbReference type="PRINTS" id="PR00146">
    <property type="entry name" value="DHPICSNTHASE"/>
</dbReference>
<dbReference type="InterPro" id="IPR002220">
    <property type="entry name" value="DapA-like"/>
</dbReference>
<dbReference type="Pfam" id="PF00701">
    <property type="entry name" value="DHDPS"/>
    <property type="match status" value="2"/>
</dbReference>
<dbReference type="Proteomes" id="UP000001745">
    <property type="component" value="Unassembled WGS sequence"/>
</dbReference>
<dbReference type="OrthoDB" id="191315at2759"/>
<organism evidence="1 2">
    <name type="scientific">Talaromyces stipitatus (strain ATCC 10500 / CBS 375.48 / QM 6759 / NRRL 1006)</name>
    <name type="common">Penicillium stipitatum</name>
    <dbReference type="NCBI Taxonomy" id="441959"/>
    <lineage>
        <taxon>Eukaryota</taxon>
        <taxon>Fungi</taxon>
        <taxon>Dikarya</taxon>
        <taxon>Ascomycota</taxon>
        <taxon>Pezizomycotina</taxon>
        <taxon>Eurotiomycetes</taxon>
        <taxon>Eurotiomycetidae</taxon>
        <taxon>Eurotiales</taxon>
        <taxon>Trichocomaceae</taxon>
        <taxon>Talaromyces</taxon>
        <taxon>Talaromyces sect. Talaromyces</taxon>
    </lineage>
</organism>
<dbReference type="eggNOG" id="ENOG502QWNS">
    <property type="taxonomic scope" value="Eukaryota"/>
</dbReference>
<dbReference type="PANTHER" id="PTHR12128:SF24">
    <property type="entry name" value="DIHYDRODIPICOLINATE SYNTHETASE FAMILY PROTEIN (AFU_ORTHOLOGUE AFUA_3G11920)"/>
    <property type="match status" value="1"/>
</dbReference>
<gene>
    <name evidence="1" type="ORF">TSTA_032320</name>
</gene>
<dbReference type="RefSeq" id="XP_002480410.1">
    <property type="nucleotide sequence ID" value="XM_002480365.1"/>
</dbReference>
<dbReference type="SUPFAM" id="SSF51569">
    <property type="entry name" value="Aldolase"/>
    <property type="match status" value="1"/>
</dbReference>
<name>B8M814_TALSN</name>
<proteinExistence type="predicted"/>
<dbReference type="HOGENOM" id="CLU_049343_0_2_1"/>
<dbReference type="SMART" id="SM01130">
    <property type="entry name" value="DHDPS"/>
    <property type="match status" value="1"/>
</dbReference>
<dbReference type="PhylomeDB" id="B8M814"/>
<dbReference type="InParanoid" id="B8M814"/>